<dbReference type="InParanoid" id="F5YAV6"/>
<sequence length="354" mass="42219">MSKNTKVSIIVPVFNSSLYFRQCLDSIISQTLKDIEIICVYDISKDNSLEILNEYAEKDKRIIIINLQENRRLGAARNAGINIAKGEYIGFVDSDDWIELDMYEKLLNTSLSIGGADIVTTTKIYRNRAENQYIERHIPLESLRKSKNEFNKFVCKNASAPLWMNIIKKKLFFDNELFFAEKLQHEDVPIAHALYCIAQKVVIVDLPLYHYRDNQKSISNTATENRFDLMITSIMYLNNMKRLGLYDLYKDECDYWFYTRYYCRMLSTCFTDFPVIRRDYIKKIKEEFLKYIPDISKNRYYQTKKWERFDIFLWIINKNTSIACFIYNIYKFLKISFLIGKNSIFESKWKKIKH</sequence>
<feature type="domain" description="Glycosyltransferase 2-like" evidence="1">
    <location>
        <begin position="8"/>
        <end position="151"/>
    </location>
</feature>
<dbReference type="GO" id="GO:0016758">
    <property type="term" value="F:hexosyltransferase activity"/>
    <property type="evidence" value="ECO:0007669"/>
    <property type="project" value="UniProtKB-ARBA"/>
</dbReference>
<dbReference type="PANTHER" id="PTHR22916:SF3">
    <property type="entry name" value="UDP-GLCNAC:BETAGAL BETA-1,3-N-ACETYLGLUCOSAMINYLTRANSFERASE-LIKE PROTEIN 1"/>
    <property type="match status" value="1"/>
</dbReference>
<accession>F5YAV6</accession>
<organism evidence="2 3">
    <name type="scientific">Leadbettera azotonutricia (strain ATCC BAA-888 / DSM 13862 / ZAS-9)</name>
    <name type="common">Treponema azotonutricium</name>
    <dbReference type="NCBI Taxonomy" id="545695"/>
    <lineage>
        <taxon>Bacteria</taxon>
        <taxon>Pseudomonadati</taxon>
        <taxon>Spirochaetota</taxon>
        <taxon>Spirochaetia</taxon>
        <taxon>Spirochaetales</taxon>
        <taxon>Breznakiellaceae</taxon>
        <taxon>Leadbettera</taxon>
    </lineage>
</organism>
<dbReference type="OrthoDB" id="305760at2"/>
<evidence type="ECO:0000313" key="3">
    <source>
        <dbReference type="Proteomes" id="UP000009222"/>
    </source>
</evidence>
<protein>
    <submittedName>
        <fullName evidence="2">Glycosyltransferase</fullName>
    </submittedName>
</protein>
<dbReference type="Pfam" id="PF00535">
    <property type="entry name" value="Glycos_transf_2"/>
    <property type="match status" value="1"/>
</dbReference>
<dbReference type="InterPro" id="IPR029044">
    <property type="entry name" value="Nucleotide-diphossugar_trans"/>
</dbReference>
<name>F5YAV6_LEAAZ</name>
<proteinExistence type="predicted"/>
<dbReference type="EMBL" id="CP001841">
    <property type="protein sequence ID" value="AEF81241.1"/>
    <property type="molecule type" value="Genomic_DNA"/>
</dbReference>
<dbReference type="SUPFAM" id="SSF53448">
    <property type="entry name" value="Nucleotide-diphospho-sugar transferases"/>
    <property type="match status" value="1"/>
</dbReference>
<dbReference type="CDD" id="cd00761">
    <property type="entry name" value="Glyco_tranf_GTA_type"/>
    <property type="match status" value="1"/>
</dbReference>
<evidence type="ECO:0000313" key="2">
    <source>
        <dbReference type="EMBL" id="AEF81241.1"/>
    </source>
</evidence>
<gene>
    <name evidence="2" type="ordered locus">TREAZ_0675</name>
</gene>
<dbReference type="InterPro" id="IPR001173">
    <property type="entry name" value="Glyco_trans_2-like"/>
</dbReference>
<dbReference type="KEGG" id="taz:TREAZ_0675"/>
<keyword evidence="3" id="KW-1185">Reference proteome</keyword>
<dbReference type="AlphaFoldDB" id="F5YAV6"/>
<keyword evidence="2" id="KW-0808">Transferase</keyword>
<dbReference type="RefSeq" id="WP_015711288.1">
    <property type="nucleotide sequence ID" value="NC_015577.1"/>
</dbReference>
<reference evidence="2 3" key="2">
    <citation type="journal article" date="2011" name="ISME J.">
        <title>RNA-seq reveals cooperative metabolic interactions between two termite-gut spirochete species in co-culture.</title>
        <authorList>
            <person name="Rosenthal A.Z."/>
            <person name="Matson E.G."/>
            <person name="Eldar A."/>
            <person name="Leadbetter J.R."/>
        </authorList>
    </citation>
    <scope>NUCLEOTIDE SEQUENCE [LARGE SCALE GENOMIC DNA]</scope>
    <source>
        <strain evidence="3">ATCC BAA-888 / DSM 13862 / ZAS-9</strain>
    </source>
</reference>
<dbReference type="Proteomes" id="UP000009222">
    <property type="component" value="Chromosome"/>
</dbReference>
<dbReference type="PANTHER" id="PTHR22916">
    <property type="entry name" value="GLYCOSYLTRANSFERASE"/>
    <property type="match status" value="1"/>
</dbReference>
<evidence type="ECO:0000259" key="1">
    <source>
        <dbReference type="Pfam" id="PF00535"/>
    </source>
</evidence>
<dbReference type="STRING" id="545695.TREAZ_0675"/>
<dbReference type="HOGENOM" id="CLU_025996_25_3_12"/>
<dbReference type="FunCoup" id="F5YAV6">
    <property type="interactions" value="60"/>
</dbReference>
<dbReference type="Gene3D" id="3.90.550.10">
    <property type="entry name" value="Spore Coat Polysaccharide Biosynthesis Protein SpsA, Chain A"/>
    <property type="match status" value="1"/>
</dbReference>
<dbReference type="eggNOG" id="COG1215">
    <property type="taxonomic scope" value="Bacteria"/>
</dbReference>
<reference evidence="3" key="1">
    <citation type="submission" date="2009-12" db="EMBL/GenBank/DDBJ databases">
        <title>Complete sequence of Treponema azotonutricium strain ZAS-9.</title>
        <authorList>
            <person name="Tetu S.G."/>
            <person name="Matson E."/>
            <person name="Ren Q."/>
            <person name="Seshadri R."/>
            <person name="Elbourne L."/>
            <person name="Hassan K.A."/>
            <person name="Durkin A."/>
            <person name="Radune D."/>
            <person name="Mohamoud Y."/>
            <person name="Shay R."/>
            <person name="Jin S."/>
            <person name="Zhang X."/>
            <person name="Lucey K."/>
            <person name="Ballor N.R."/>
            <person name="Ottesen E."/>
            <person name="Rosenthal R."/>
            <person name="Allen A."/>
            <person name="Leadbetter J.R."/>
            <person name="Paulsen I.T."/>
        </authorList>
    </citation>
    <scope>NUCLEOTIDE SEQUENCE [LARGE SCALE GENOMIC DNA]</scope>
    <source>
        <strain evidence="3">ATCC BAA-888 / DSM 13862 / ZAS-9</strain>
    </source>
</reference>